<sequence>MRYATFAPKSRFNDAKSAVSQPMKDTTDVLRRIDGLVLEEDMWLVTCDVESLYTSIDHSHGMRAAKFFLDMTNLGPELIHFILELLQFILTHNFFVFKDRPFLQLQGTAMGASCAPSYANLFLGLWERDTVLDTPGHSSVVSWLRYIDDIFFIWQGSTSQLDMFLNHLNINSFNIKLTWAFSQNSVNFLDLSILKSSDGSIITDVFRKSTSTNALLHFSSSHPPKLKSSIPVGQFLRMRRICSDDGAFHKQAADLTRRFRMRGYKYADINRGYSRSLHLDRPSLLAEAIVYYAQCPCKQIYIGMTTRAFKVRVQEHIRDIHNAVKCSEPALLKSIPRHFFEAHNSNPKGLCFRGIDRVYIGIRGGNAKQRLLQKETHWIVTLNTLSPFGLNEAISFKSFLQF</sequence>
<dbReference type="Pfam" id="PF26215">
    <property type="entry name" value="HTH_animal"/>
    <property type="match status" value="1"/>
</dbReference>
<evidence type="ECO:0000313" key="2">
    <source>
        <dbReference type="EMBL" id="CAJ0946852.1"/>
    </source>
</evidence>
<proteinExistence type="predicted"/>
<comment type="caution">
    <text evidence="2">The sequence shown here is derived from an EMBL/GenBank/DDBJ whole genome shotgun (WGS) entry which is preliminary data.</text>
</comment>
<organism evidence="2 3">
    <name type="scientific">Ranitomeya imitator</name>
    <name type="common">mimic poison frog</name>
    <dbReference type="NCBI Taxonomy" id="111125"/>
    <lineage>
        <taxon>Eukaryota</taxon>
        <taxon>Metazoa</taxon>
        <taxon>Chordata</taxon>
        <taxon>Craniata</taxon>
        <taxon>Vertebrata</taxon>
        <taxon>Euteleostomi</taxon>
        <taxon>Amphibia</taxon>
        <taxon>Batrachia</taxon>
        <taxon>Anura</taxon>
        <taxon>Neobatrachia</taxon>
        <taxon>Hyloidea</taxon>
        <taxon>Dendrobatidae</taxon>
        <taxon>Dendrobatinae</taxon>
        <taxon>Ranitomeya</taxon>
    </lineage>
</organism>
<dbReference type="PANTHER" id="PTHR21301:SF13">
    <property type="match status" value="1"/>
</dbReference>
<protein>
    <recommendedName>
        <fullName evidence="1">Helix-turn-helix domain-containing protein</fullName>
    </recommendedName>
</protein>
<dbReference type="Proteomes" id="UP001176940">
    <property type="component" value="Unassembled WGS sequence"/>
</dbReference>
<name>A0ABN9LP61_9NEOB</name>
<keyword evidence="3" id="KW-1185">Reference proteome</keyword>
<accession>A0ABN9LP61</accession>
<evidence type="ECO:0000313" key="3">
    <source>
        <dbReference type="Proteomes" id="UP001176940"/>
    </source>
</evidence>
<evidence type="ECO:0000259" key="1">
    <source>
        <dbReference type="Pfam" id="PF26215"/>
    </source>
</evidence>
<feature type="domain" description="Helix-turn-helix" evidence="1">
    <location>
        <begin position="215"/>
        <end position="271"/>
    </location>
</feature>
<dbReference type="InterPro" id="IPR058912">
    <property type="entry name" value="HTH_animal"/>
</dbReference>
<dbReference type="PANTHER" id="PTHR21301">
    <property type="entry name" value="REVERSE TRANSCRIPTASE"/>
    <property type="match status" value="1"/>
</dbReference>
<reference evidence="2" key="1">
    <citation type="submission" date="2023-07" db="EMBL/GenBank/DDBJ databases">
        <authorList>
            <person name="Stuckert A."/>
        </authorList>
    </citation>
    <scope>NUCLEOTIDE SEQUENCE</scope>
</reference>
<dbReference type="EMBL" id="CAUEEQ010026084">
    <property type="protein sequence ID" value="CAJ0946852.1"/>
    <property type="molecule type" value="Genomic_DNA"/>
</dbReference>
<gene>
    <name evidence="2" type="ORF">RIMI_LOCUS11492398</name>
</gene>